<dbReference type="AlphaFoldDB" id="A0A2L2L8H0"/>
<evidence type="ECO:0000313" key="2">
    <source>
        <dbReference type="EMBL" id="AVH43988.1"/>
    </source>
</evidence>
<name>A0A2L2L8H0_AGRTU</name>
<dbReference type="Proteomes" id="UP000237717">
    <property type="component" value="Chromosome II"/>
</dbReference>
<reference evidence="1 3" key="1">
    <citation type="submission" date="2018-02" db="EMBL/GenBank/DDBJ databases">
        <title>Complete genome sequence of Agrobacterium tumefaciens 1D1609.</title>
        <authorList>
            <person name="Cho S.-T."/>
            <person name="Haryono M."/>
            <person name="Chang H.-H."/>
            <person name="Santos M.N."/>
            <person name="Lai E.-M."/>
            <person name="Kuo C.-H."/>
        </authorList>
    </citation>
    <scope>NUCLEOTIDE SEQUENCE [LARGE SCALE GENOMIC DNA]</scope>
    <source>
        <strain evidence="1 3">1D1609</strain>
    </source>
</reference>
<accession>A0A2L2L8H0</accession>
<dbReference type="EMBL" id="CP026924">
    <property type="protein sequence ID" value="AVH40627.1"/>
    <property type="molecule type" value="Genomic_DNA"/>
</dbReference>
<evidence type="ECO:0000313" key="1">
    <source>
        <dbReference type="EMBL" id="AVH40627.1"/>
    </source>
</evidence>
<dbReference type="Proteomes" id="UP000237717">
    <property type="component" value="Chromosome I"/>
</dbReference>
<protein>
    <submittedName>
        <fullName evidence="1">Uncharacterized protein</fullName>
    </submittedName>
</protein>
<evidence type="ECO:0000313" key="3">
    <source>
        <dbReference type="Proteomes" id="UP000237717"/>
    </source>
</evidence>
<dbReference type="RefSeq" id="WP_158662888.1">
    <property type="nucleotide sequence ID" value="NZ_CP026924.1"/>
</dbReference>
<gene>
    <name evidence="1" type="ORF">At1D1609_05750</name>
    <name evidence="2" type="ORF">At1D1609_39410</name>
</gene>
<sequence>MQDDAAMTMIQKVATAIYNLPVFDGDPIGVHLSQVPLIDVSANNADELRSMVMDICEQAAKAAIEAMREPSDTMMVAGGLKCEAMMFEDDPQASGVIFRDMGVVFTTMIDAELKEDRK</sequence>
<organism evidence="1 3">
    <name type="scientific">Agrobacterium tumefaciens</name>
    <dbReference type="NCBI Taxonomy" id="358"/>
    <lineage>
        <taxon>Bacteria</taxon>
        <taxon>Pseudomonadati</taxon>
        <taxon>Pseudomonadota</taxon>
        <taxon>Alphaproteobacteria</taxon>
        <taxon>Hyphomicrobiales</taxon>
        <taxon>Rhizobiaceae</taxon>
        <taxon>Rhizobium/Agrobacterium group</taxon>
        <taxon>Agrobacterium</taxon>
        <taxon>Agrobacterium tumefaciens complex</taxon>
    </lineage>
</organism>
<dbReference type="EMBL" id="CP026925">
    <property type="protein sequence ID" value="AVH43988.1"/>
    <property type="molecule type" value="Genomic_DNA"/>
</dbReference>
<proteinExistence type="predicted"/>